<evidence type="ECO:0000256" key="1">
    <source>
        <dbReference type="SAM" id="MobiDB-lite"/>
    </source>
</evidence>
<evidence type="ECO:0000313" key="4">
    <source>
        <dbReference type="Proteomes" id="UP000134498"/>
    </source>
</evidence>
<feature type="compositionally biased region" description="Basic residues" evidence="1">
    <location>
        <begin position="1"/>
        <end position="11"/>
    </location>
</feature>
<sequence>MGKYSRSHKINTNHPVFPHQKSPCREDGFEDRRLDRERAQKKKKKKTEGWVFIQRSVKGNATTRAANINRALMDTTS</sequence>
<name>B4YEL7_9ALPH</name>
<dbReference type="Proteomes" id="UP000134498">
    <property type="component" value="Genome"/>
</dbReference>
<feature type="region of interest" description="Disordered" evidence="1">
    <location>
        <begin position="1"/>
        <end position="46"/>
    </location>
</feature>
<reference evidence="2 4" key="1">
    <citation type="journal article" date="2007" name="Arch. Virol.">
        <title>Sequence determination of variable regions within the genomes of gallid herpesvirus-2 pathotypes.</title>
        <authorList>
            <person name="Spatz S.J."/>
            <person name="Silva R.F."/>
        </authorList>
    </citation>
    <scope>NUCLEOTIDE SEQUENCE [LARGE SCALE GENOMIC DNA]</scope>
    <source>
        <strain evidence="2">CU-2</strain>
    </source>
</reference>
<reference evidence="2 4" key="2">
    <citation type="journal article" date="2008" name="Virus Genes">
        <title>Sequence determination of a mildly virulent strain (CU-2) of Gallid herpesvirus type 2 using 454 pyrosequencing.</title>
        <authorList>
            <person name="Spatz S.J."/>
            <person name="Rue C.A."/>
        </authorList>
    </citation>
    <scope>NUCLEOTIDE SEQUENCE [LARGE SCALE GENOMIC DNA]</scope>
    <source>
        <strain evidence="2">CU-2</strain>
    </source>
</reference>
<gene>
    <name evidence="2" type="ORF">MDV085.3</name>
    <name evidence="3" type="ORF">MDV098.9</name>
</gene>
<protein>
    <submittedName>
        <fullName evidence="2">Uncharacterized protein</fullName>
    </submittedName>
</protein>
<evidence type="ECO:0000313" key="3">
    <source>
        <dbReference type="EMBL" id="ACF94947.1"/>
    </source>
</evidence>
<dbReference type="EMBL" id="EU499381">
    <property type="protein sequence ID" value="ACF94947.1"/>
    <property type="molecule type" value="Genomic_DNA"/>
</dbReference>
<accession>B4YEL7</accession>
<proteinExistence type="predicted"/>
<feature type="compositionally biased region" description="Basic and acidic residues" evidence="1">
    <location>
        <begin position="23"/>
        <end position="38"/>
    </location>
</feature>
<dbReference type="EMBL" id="EU499381">
    <property type="protein sequence ID" value="ACF94814.1"/>
    <property type="molecule type" value="Genomic_DNA"/>
</dbReference>
<evidence type="ECO:0000313" key="2">
    <source>
        <dbReference type="EMBL" id="ACF94814.1"/>
    </source>
</evidence>
<organism evidence="2 4">
    <name type="scientific">Gallid alphaherpesvirus 2</name>
    <dbReference type="NCBI Taxonomy" id="10390"/>
    <lineage>
        <taxon>Viruses</taxon>
        <taxon>Duplodnaviria</taxon>
        <taxon>Heunggongvirae</taxon>
        <taxon>Peploviricota</taxon>
        <taxon>Herviviricetes</taxon>
        <taxon>Herpesvirales</taxon>
        <taxon>Orthoherpesviridae</taxon>
        <taxon>Alphaherpesvirinae</taxon>
        <taxon>Mardivirus</taxon>
        <taxon>Mardivirus gallidalpha2</taxon>
    </lineage>
</organism>